<dbReference type="PANTHER" id="PTHR38479:SF2">
    <property type="entry name" value="WINGED HELIX DNA-BINDING DOMAIN-CONTAINING PROTEIN"/>
    <property type="match status" value="1"/>
</dbReference>
<keyword evidence="2" id="KW-1185">Reference proteome</keyword>
<evidence type="ECO:0008006" key="3">
    <source>
        <dbReference type="Google" id="ProtNLM"/>
    </source>
</evidence>
<dbReference type="EMBL" id="BMGB01000001">
    <property type="protein sequence ID" value="GGA98386.1"/>
    <property type="molecule type" value="Genomic_DNA"/>
</dbReference>
<proteinExistence type="predicted"/>
<dbReference type="Pfam" id="PF06224">
    <property type="entry name" value="AlkZ-like"/>
    <property type="match status" value="1"/>
</dbReference>
<gene>
    <name evidence="1" type="ORF">GCM10010979_11110</name>
</gene>
<dbReference type="RefSeq" id="WP_188509667.1">
    <property type="nucleotide sequence ID" value="NZ_BMGB01000001.1"/>
</dbReference>
<protein>
    <recommendedName>
        <fullName evidence="3">Winged helix DNA-binding domain-containing protein</fullName>
    </recommendedName>
</protein>
<dbReference type="InterPro" id="IPR009351">
    <property type="entry name" value="AlkZ-like"/>
</dbReference>
<sequence length="374" mass="40182">MTRSYPAHRRDIARLRLATQRISPAVGASTGTATATVASTVRHLLAMQAQDFAGAKWSVGLRTPGSTDATVEAALAAGEIVRSWPMRGTLHFVAPEDLGWMLSLTSERIIRSAAGRHRQLELVEADFELARDIAVAELGGGRALSRADLLERFETGGIPVAGQRGAHLLGRLALWGVLVFGPLQAGEAGKADQQTFVLLDEWVAAPRVLERDEALGEFALRYFTGHGPATVRDFAWWSSLTLGDARAGLAIARDRLDEIDLGGTRYFVPRDAVAAASGVLVLPGFDEYLLGYQDRGAALAPEHFELIVPGKNGMFMPTIVVGGEVVGTWRRTTTAKGVSVEPRPFEPLSAASLRRFDAAAGRYAAFLGKGFLPR</sequence>
<evidence type="ECO:0000313" key="1">
    <source>
        <dbReference type="EMBL" id="GGA98386.1"/>
    </source>
</evidence>
<accession>A0A916WHL2</accession>
<evidence type="ECO:0000313" key="2">
    <source>
        <dbReference type="Proteomes" id="UP000606922"/>
    </source>
</evidence>
<dbReference type="PANTHER" id="PTHR38479">
    <property type="entry name" value="LMO0824 PROTEIN"/>
    <property type="match status" value="1"/>
</dbReference>
<dbReference type="Proteomes" id="UP000606922">
    <property type="component" value="Unassembled WGS sequence"/>
</dbReference>
<reference evidence="1" key="1">
    <citation type="journal article" date="2014" name="Int. J. Syst. Evol. Microbiol.">
        <title>Complete genome sequence of Corynebacterium casei LMG S-19264T (=DSM 44701T), isolated from a smear-ripened cheese.</title>
        <authorList>
            <consortium name="US DOE Joint Genome Institute (JGI-PGF)"/>
            <person name="Walter F."/>
            <person name="Albersmeier A."/>
            <person name="Kalinowski J."/>
            <person name="Ruckert C."/>
        </authorList>
    </citation>
    <scope>NUCLEOTIDE SEQUENCE</scope>
    <source>
        <strain evidence="1">CGMCC 1.12813</strain>
    </source>
</reference>
<comment type="caution">
    <text evidence="1">The sequence shown here is derived from an EMBL/GenBank/DDBJ whole genome shotgun (WGS) entry which is preliminary data.</text>
</comment>
<dbReference type="AlphaFoldDB" id="A0A916WHL2"/>
<reference evidence="1" key="2">
    <citation type="submission" date="2020-09" db="EMBL/GenBank/DDBJ databases">
        <authorList>
            <person name="Sun Q."/>
            <person name="Zhou Y."/>
        </authorList>
    </citation>
    <scope>NUCLEOTIDE SEQUENCE</scope>
    <source>
        <strain evidence="1">CGMCC 1.12813</strain>
    </source>
</reference>
<name>A0A916WHL2_9MICO</name>
<organism evidence="1 2">
    <name type="scientific">Conyzicola nivalis</name>
    <dbReference type="NCBI Taxonomy" id="1477021"/>
    <lineage>
        <taxon>Bacteria</taxon>
        <taxon>Bacillati</taxon>
        <taxon>Actinomycetota</taxon>
        <taxon>Actinomycetes</taxon>
        <taxon>Micrococcales</taxon>
        <taxon>Microbacteriaceae</taxon>
        <taxon>Conyzicola</taxon>
    </lineage>
</organism>